<dbReference type="Proteomes" id="UP000264330">
    <property type="component" value="Unassembled WGS sequence"/>
</dbReference>
<gene>
    <name evidence="2" type="ORF">DGQ38_01460</name>
</gene>
<evidence type="ECO:0000313" key="3">
    <source>
        <dbReference type="Proteomes" id="UP000264330"/>
    </source>
</evidence>
<protein>
    <submittedName>
        <fullName evidence="2">Uncharacterized protein</fullName>
    </submittedName>
</protein>
<keyword evidence="1" id="KW-0732">Signal</keyword>
<evidence type="ECO:0000256" key="1">
    <source>
        <dbReference type="SAM" id="SignalP"/>
    </source>
</evidence>
<evidence type="ECO:0000313" key="2">
    <source>
        <dbReference type="EMBL" id="HCV79700.1"/>
    </source>
</evidence>
<sequence length="164" mass="19088">MKKLITVFMLLASITFSYSQDYSEVKKIDEKAVITNHKEIPKIVNNFIDACRYYGVDYQEKVRNLKAIRLVTSDRNFLAGESNGVISINSELANFPNLLKIIVNRRLGIYFGLKDSDKFPDVMSTKWNINPKSEYYAYNNLERGFMLKHFYKALAEKNPLEKQI</sequence>
<reference evidence="2 3" key="1">
    <citation type="journal article" date="2018" name="Nat. Biotechnol.">
        <title>A standardized bacterial taxonomy based on genome phylogeny substantially revises the tree of life.</title>
        <authorList>
            <person name="Parks D.H."/>
            <person name="Chuvochina M."/>
            <person name="Waite D.W."/>
            <person name="Rinke C."/>
            <person name="Skarshewski A."/>
            <person name="Chaumeil P.A."/>
            <person name="Hugenholtz P."/>
        </authorList>
    </citation>
    <scope>NUCLEOTIDE SEQUENCE [LARGE SCALE GENOMIC DNA]</scope>
    <source>
        <strain evidence="2">UBA9359</strain>
    </source>
</reference>
<dbReference type="RefSeq" id="WP_013072100.1">
    <property type="nucleotide sequence ID" value="NZ_DEPI01000169.1"/>
</dbReference>
<feature type="chain" id="PRO_5017702622" evidence="1">
    <location>
        <begin position="20"/>
        <end position="164"/>
    </location>
</feature>
<dbReference type="EMBL" id="DPMF01000025">
    <property type="protein sequence ID" value="HCV79700.1"/>
    <property type="molecule type" value="Genomic_DNA"/>
</dbReference>
<proteinExistence type="predicted"/>
<dbReference type="AlphaFoldDB" id="A0A3D5IXD1"/>
<organism evidence="2 3">
    <name type="scientific">Zunongwangia profunda</name>
    <dbReference type="NCBI Taxonomy" id="398743"/>
    <lineage>
        <taxon>Bacteria</taxon>
        <taxon>Pseudomonadati</taxon>
        <taxon>Bacteroidota</taxon>
        <taxon>Flavobacteriia</taxon>
        <taxon>Flavobacteriales</taxon>
        <taxon>Flavobacteriaceae</taxon>
        <taxon>Zunongwangia</taxon>
    </lineage>
</organism>
<comment type="caution">
    <text evidence="2">The sequence shown here is derived from an EMBL/GenBank/DDBJ whole genome shotgun (WGS) entry which is preliminary data.</text>
</comment>
<name>A0A3D5IXD1_9FLAO</name>
<feature type="signal peptide" evidence="1">
    <location>
        <begin position="1"/>
        <end position="19"/>
    </location>
</feature>
<accession>A0A3D5IXD1</accession>